<dbReference type="InterPro" id="IPR036890">
    <property type="entry name" value="HATPase_C_sf"/>
</dbReference>
<evidence type="ECO:0000313" key="16">
    <source>
        <dbReference type="Proteomes" id="UP000824241"/>
    </source>
</evidence>
<proteinExistence type="predicted"/>
<comment type="catalytic activity">
    <reaction evidence="1">
        <text>ATP + protein L-histidine = ADP + protein N-phospho-L-histidine.</text>
        <dbReference type="EC" id="2.7.13.3"/>
    </reaction>
</comment>
<dbReference type="Gene3D" id="3.30.565.10">
    <property type="entry name" value="Histidine kinase-like ATPase, C-terminal domain"/>
    <property type="match status" value="1"/>
</dbReference>
<dbReference type="Gene3D" id="1.10.10.10">
    <property type="entry name" value="Winged helix-like DNA-binding domain superfamily/Winged helix DNA-binding domain"/>
    <property type="match status" value="1"/>
</dbReference>
<evidence type="ECO:0000259" key="14">
    <source>
        <dbReference type="PROSITE" id="PS51755"/>
    </source>
</evidence>
<evidence type="ECO:0000256" key="10">
    <source>
        <dbReference type="PROSITE-ProRule" id="PRU01091"/>
    </source>
</evidence>
<accession>A0A9D1DXT2</accession>
<evidence type="ECO:0000259" key="12">
    <source>
        <dbReference type="PROSITE" id="PS50109"/>
    </source>
</evidence>
<protein>
    <recommendedName>
        <fullName evidence="3">Stage 0 sporulation protein A homolog</fullName>
        <ecNumber evidence="2">2.7.13.3</ecNumber>
    </recommendedName>
</protein>
<dbReference type="InterPro" id="IPR003594">
    <property type="entry name" value="HATPase_dom"/>
</dbReference>
<dbReference type="CDD" id="cd00383">
    <property type="entry name" value="trans_reg_C"/>
    <property type="match status" value="1"/>
</dbReference>
<dbReference type="Pfam" id="PF00072">
    <property type="entry name" value="Response_reg"/>
    <property type="match status" value="1"/>
</dbReference>
<dbReference type="GO" id="GO:0000155">
    <property type="term" value="F:phosphorelay sensor kinase activity"/>
    <property type="evidence" value="ECO:0007669"/>
    <property type="project" value="TreeGrafter"/>
</dbReference>
<keyword evidence="4 9" id="KW-0597">Phosphoprotein</keyword>
<keyword evidence="11" id="KW-1133">Transmembrane helix</keyword>
<evidence type="ECO:0000256" key="6">
    <source>
        <dbReference type="ARBA" id="ARBA00023012"/>
    </source>
</evidence>
<dbReference type="AlphaFoldDB" id="A0A9D1DXT2"/>
<evidence type="ECO:0000256" key="1">
    <source>
        <dbReference type="ARBA" id="ARBA00000085"/>
    </source>
</evidence>
<evidence type="ECO:0000259" key="13">
    <source>
        <dbReference type="PROSITE" id="PS50110"/>
    </source>
</evidence>
<keyword evidence="6" id="KW-0902">Two-component regulatory system</keyword>
<dbReference type="GO" id="GO:0006355">
    <property type="term" value="P:regulation of DNA-templated transcription"/>
    <property type="evidence" value="ECO:0007669"/>
    <property type="project" value="InterPro"/>
</dbReference>
<dbReference type="PANTHER" id="PTHR43547:SF2">
    <property type="entry name" value="HYBRID SIGNAL TRANSDUCTION HISTIDINE KINASE C"/>
    <property type="match status" value="1"/>
</dbReference>
<feature type="DNA-binding region" description="OmpR/PhoB-type" evidence="10">
    <location>
        <begin position="127"/>
        <end position="225"/>
    </location>
</feature>
<dbReference type="SMART" id="SM00862">
    <property type="entry name" value="Trans_reg_C"/>
    <property type="match status" value="1"/>
</dbReference>
<dbReference type="InterPro" id="IPR011006">
    <property type="entry name" value="CheY-like_superfamily"/>
</dbReference>
<dbReference type="GO" id="GO:0003677">
    <property type="term" value="F:DNA binding"/>
    <property type="evidence" value="ECO:0007669"/>
    <property type="project" value="UniProtKB-UniRule"/>
</dbReference>
<dbReference type="SMART" id="SM00387">
    <property type="entry name" value="HATPase_c"/>
    <property type="match status" value="1"/>
</dbReference>
<keyword evidence="11" id="KW-0812">Transmembrane</keyword>
<dbReference type="EC" id="2.7.13.3" evidence="2"/>
<dbReference type="CDD" id="cd18159">
    <property type="entry name" value="REC_OmpR_NsrR-like"/>
    <property type="match status" value="1"/>
</dbReference>
<feature type="domain" description="Response regulatory" evidence="13">
    <location>
        <begin position="4"/>
        <end position="117"/>
    </location>
</feature>
<evidence type="ECO:0000256" key="5">
    <source>
        <dbReference type="ARBA" id="ARBA00022777"/>
    </source>
</evidence>
<evidence type="ECO:0000256" key="11">
    <source>
        <dbReference type="SAM" id="Phobius"/>
    </source>
</evidence>
<dbReference type="Gene3D" id="3.40.50.2300">
    <property type="match status" value="1"/>
</dbReference>
<name>A0A9D1DXT2_9FIRM</name>
<dbReference type="InterPro" id="IPR001789">
    <property type="entry name" value="Sig_transdc_resp-reg_receiver"/>
</dbReference>
<feature type="transmembrane region" description="Helical" evidence="11">
    <location>
        <begin position="271"/>
        <end position="292"/>
    </location>
</feature>
<feature type="domain" description="OmpR/PhoB-type" evidence="14">
    <location>
        <begin position="127"/>
        <end position="225"/>
    </location>
</feature>
<feature type="transmembrane region" description="Helical" evidence="11">
    <location>
        <begin position="247"/>
        <end position="265"/>
    </location>
</feature>
<dbReference type="PRINTS" id="PR00344">
    <property type="entry name" value="BCTRLSENSOR"/>
</dbReference>
<dbReference type="Proteomes" id="UP000824241">
    <property type="component" value="Unassembled WGS sequence"/>
</dbReference>
<dbReference type="SUPFAM" id="SSF46894">
    <property type="entry name" value="C-terminal effector domain of the bipartite response regulators"/>
    <property type="match status" value="1"/>
</dbReference>
<dbReference type="InterPro" id="IPR005467">
    <property type="entry name" value="His_kinase_dom"/>
</dbReference>
<keyword evidence="11" id="KW-0472">Membrane</keyword>
<sequence>MDYRVLLVEDDRVIAGVIENELKKWGLSPRAVSDFQHVTREFTAFDPHLVLMDITLPFYSGFYWCAEIRKLSKVPVIFISSANDNMNIITAINMGGDDFISKPFDLAVLSAKVQAMLRRSYDFGGQSSLLSAGDLSLSPAEGKAYYKGESAELTRNELKILQTLLESKGQVVSRDTLMTRLWESDSFVDENTLAVNVARLRRKLSSIGADGAVETRKGAGLPDFRPVSGRGRGMKFFFRYLYEKRRLIICWVFWIAMQAVVFALYNLPWEALIYASALGIAAGAVFMAFSFVRWRGRLRDLSILARQAGAEVLQLPEARTALESYYQVLCKALADRGAADRRKAQMQKTEMLDFYTLWVHQIKTPIAAMRLLLQSSGQPDQFTGPLSGELTRIEGYVSMVLSYLRLESEQTDYLFRKTRLDKQVRQAVRRFARLFIGGKLSVSADLPEVSVTTDSKWLSVVLEQVLSNAVKYTPPGGKVTVAFSGQTLTIADTGIGIREEDLPRVFERGYTGFNGHNEEHSSGLGLYLCRRIMEGLGGGIEIRSKVGEGTEVMLTFPEEVDCIE</sequence>
<dbReference type="SMART" id="SM00448">
    <property type="entry name" value="REC"/>
    <property type="match status" value="1"/>
</dbReference>
<keyword evidence="5" id="KW-0418">Kinase</keyword>
<dbReference type="InterPro" id="IPR004358">
    <property type="entry name" value="Sig_transdc_His_kin-like_C"/>
</dbReference>
<dbReference type="SUPFAM" id="SSF52172">
    <property type="entry name" value="CheY-like"/>
    <property type="match status" value="1"/>
</dbReference>
<feature type="modified residue" description="4-aspartylphosphate" evidence="9">
    <location>
        <position position="53"/>
    </location>
</feature>
<dbReference type="InterPro" id="IPR001867">
    <property type="entry name" value="OmpR/PhoB-type_DNA-bd"/>
</dbReference>
<dbReference type="PROSITE" id="PS50110">
    <property type="entry name" value="RESPONSE_REGULATORY"/>
    <property type="match status" value="1"/>
</dbReference>
<dbReference type="PANTHER" id="PTHR43547">
    <property type="entry name" value="TWO-COMPONENT HISTIDINE KINASE"/>
    <property type="match status" value="1"/>
</dbReference>
<evidence type="ECO:0000256" key="9">
    <source>
        <dbReference type="PROSITE-ProRule" id="PRU00169"/>
    </source>
</evidence>
<dbReference type="InterPro" id="IPR016032">
    <property type="entry name" value="Sig_transdc_resp-reg_C-effctor"/>
</dbReference>
<organism evidence="15 16">
    <name type="scientific">Candidatus Faecivivens stercoravium</name>
    <dbReference type="NCBI Taxonomy" id="2840803"/>
    <lineage>
        <taxon>Bacteria</taxon>
        <taxon>Bacillati</taxon>
        <taxon>Bacillota</taxon>
        <taxon>Clostridia</taxon>
        <taxon>Eubacteriales</taxon>
        <taxon>Oscillospiraceae</taxon>
        <taxon>Oscillospiraceae incertae sedis</taxon>
        <taxon>Candidatus Faecivivens</taxon>
    </lineage>
</organism>
<comment type="caution">
    <text evidence="15">The sequence shown here is derived from an EMBL/GenBank/DDBJ whole genome shotgun (WGS) entry which is preliminary data.</text>
</comment>
<evidence type="ECO:0000313" key="15">
    <source>
        <dbReference type="EMBL" id="HIR60973.1"/>
    </source>
</evidence>
<comment type="function">
    <text evidence="8">May play the central regulatory role in sporulation. It may be an element of the effector pathway responsible for the activation of sporulation genes in response to nutritional stress. Spo0A may act in concert with spo0H (a sigma factor) to control the expression of some genes that are critical to the sporulation process.</text>
</comment>
<evidence type="ECO:0000256" key="3">
    <source>
        <dbReference type="ARBA" id="ARBA00018672"/>
    </source>
</evidence>
<dbReference type="EMBL" id="DVHA01000170">
    <property type="protein sequence ID" value="HIR60973.1"/>
    <property type="molecule type" value="Genomic_DNA"/>
</dbReference>
<reference evidence="15" key="1">
    <citation type="submission" date="2020-10" db="EMBL/GenBank/DDBJ databases">
        <authorList>
            <person name="Gilroy R."/>
        </authorList>
    </citation>
    <scope>NUCLEOTIDE SEQUENCE</scope>
    <source>
        <strain evidence="15">CHK189-12415</strain>
    </source>
</reference>
<dbReference type="Pfam" id="PF00486">
    <property type="entry name" value="Trans_reg_C"/>
    <property type="match status" value="1"/>
</dbReference>
<evidence type="ECO:0000256" key="8">
    <source>
        <dbReference type="ARBA" id="ARBA00024867"/>
    </source>
</evidence>
<evidence type="ECO:0000256" key="7">
    <source>
        <dbReference type="ARBA" id="ARBA00023125"/>
    </source>
</evidence>
<keyword evidence="5" id="KW-0808">Transferase</keyword>
<keyword evidence="7 10" id="KW-0238">DNA-binding</keyword>
<dbReference type="SUPFAM" id="SSF55874">
    <property type="entry name" value="ATPase domain of HSP90 chaperone/DNA topoisomerase II/histidine kinase"/>
    <property type="match status" value="1"/>
</dbReference>
<dbReference type="PROSITE" id="PS51755">
    <property type="entry name" value="OMPR_PHOB"/>
    <property type="match status" value="1"/>
</dbReference>
<dbReference type="Pfam" id="PF02518">
    <property type="entry name" value="HATPase_c"/>
    <property type="match status" value="1"/>
</dbReference>
<reference evidence="15" key="2">
    <citation type="journal article" date="2021" name="PeerJ">
        <title>Extensive microbial diversity within the chicken gut microbiome revealed by metagenomics and culture.</title>
        <authorList>
            <person name="Gilroy R."/>
            <person name="Ravi A."/>
            <person name="Getino M."/>
            <person name="Pursley I."/>
            <person name="Horton D.L."/>
            <person name="Alikhan N.F."/>
            <person name="Baker D."/>
            <person name="Gharbi K."/>
            <person name="Hall N."/>
            <person name="Watson M."/>
            <person name="Adriaenssens E.M."/>
            <person name="Foster-Nyarko E."/>
            <person name="Jarju S."/>
            <person name="Secka A."/>
            <person name="Antonio M."/>
            <person name="Oren A."/>
            <person name="Chaudhuri R.R."/>
            <person name="La Ragione R."/>
            <person name="Hildebrand F."/>
            <person name="Pallen M.J."/>
        </authorList>
    </citation>
    <scope>NUCLEOTIDE SEQUENCE</scope>
    <source>
        <strain evidence="15">CHK189-12415</strain>
    </source>
</reference>
<gene>
    <name evidence="15" type="ORF">IAB37_05290</name>
</gene>
<dbReference type="PROSITE" id="PS50109">
    <property type="entry name" value="HIS_KIN"/>
    <property type="match status" value="1"/>
</dbReference>
<dbReference type="InterPro" id="IPR036388">
    <property type="entry name" value="WH-like_DNA-bd_sf"/>
</dbReference>
<evidence type="ECO:0000256" key="2">
    <source>
        <dbReference type="ARBA" id="ARBA00012438"/>
    </source>
</evidence>
<evidence type="ECO:0000256" key="4">
    <source>
        <dbReference type="ARBA" id="ARBA00022553"/>
    </source>
</evidence>
<feature type="domain" description="Histidine kinase" evidence="12">
    <location>
        <begin position="357"/>
        <end position="560"/>
    </location>
</feature>